<feature type="coiled-coil region" evidence="1">
    <location>
        <begin position="20"/>
        <end position="58"/>
    </location>
</feature>
<keyword evidence="1" id="KW-0175">Coiled coil</keyword>
<reference evidence="3" key="1">
    <citation type="submission" date="2019-12" db="EMBL/GenBank/DDBJ databases">
        <title>Genome sequencing and annotation of Brassica cretica.</title>
        <authorList>
            <person name="Studholme D.J."/>
            <person name="Sarris P.F."/>
        </authorList>
    </citation>
    <scope>NUCLEOTIDE SEQUENCE</scope>
    <source>
        <strain evidence="3">PFS-001/15</strain>
        <strain evidence="2">PFS-102/07</strain>
        <tissue evidence="3">Leaf</tissue>
    </source>
</reference>
<evidence type="ECO:0000313" key="4">
    <source>
        <dbReference type="Proteomes" id="UP000712281"/>
    </source>
</evidence>
<dbReference type="EMBL" id="QGKW02000717">
    <property type="protein sequence ID" value="KAF2599686.1"/>
    <property type="molecule type" value="Genomic_DNA"/>
</dbReference>
<protein>
    <submittedName>
        <fullName evidence="3">Uncharacterized protein</fullName>
    </submittedName>
</protein>
<evidence type="ECO:0000256" key="1">
    <source>
        <dbReference type="SAM" id="Coils"/>
    </source>
</evidence>
<organism evidence="3 4">
    <name type="scientific">Brassica cretica</name>
    <name type="common">Mustard</name>
    <dbReference type="NCBI Taxonomy" id="69181"/>
    <lineage>
        <taxon>Eukaryota</taxon>
        <taxon>Viridiplantae</taxon>
        <taxon>Streptophyta</taxon>
        <taxon>Embryophyta</taxon>
        <taxon>Tracheophyta</taxon>
        <taxon>Spermatophyta</taxon>
        <taxon>Magnoliopsida</taxon>
        <taxon>eudicotyledons</taxon>
        <taxon>Gunneridae</taxon>
        <taxon>Pentapetalae</taxon>
        <taxon>rosids</taxon>
        <taxon>malvids</taxon>
        <taxon>Brassicales</taxon>
        <taxon>Brassicaceae</taxon>
        <taxon>Brassiceae</taxon>
        <taxon>Brassica</taxon>
    </lineage>
</organism>
<evidence type="ECO:0000313" key="3">
    <source>
        <dbReference type="EMBL" id="KAF2599686.1"/>
    </source>
</evidence>
<comment type="caution">
    <text evidence="3">The sequence shown here is derived from an EMBL/GenBank/DDBJ whole genome shotgun (WGS) entry which is preliminary data.</text>
</comment>
<accession>A0A8S9L2J1</accession>
<dbReference type="EMBL" id="QGKY02001250">
    <property type="protein sequence ID" value="KAF2564002.1"/>
    <property type="molecule type" value="Genomic_DNA"/>
</dbReference>
<proteinExistence type="predicted"/>
<gene>
    <name evidence="3" type="ORF">F2Q68_00009321</name>
    <name evidence="2" type="ORF">F2Q70_00016353</name>
</gene>
<name>A0A8S9L2J1_BRACR</name>
<dbReference type="Proteomes" id="UP000712281">
    <property type="component" value="Unassembled WGS sequence"/>
</dbReference>
<sequence>MKYDMNYDIRRGHKGCHGESLSLTKEKERLEAELSLVRLELQREAELAKENVGLIKEKLILAKQVEELTEEVLTERKVSVDLQAKFDQQNKNIKMLTGTKQLDKITCPGRTENSHMGLGYTRRHSGDTSKTTCVRRLCTCRGIQD</sequence>
<evidence type="ECO:0000313" key="2">
    <source>
        <dbReference type="EMBL" id="KAF2564002.1"/>
    </source>
</evidence>
<dbReference type="AlphaFoldDB" id="A0A8S9L2J1"/>